<dbReference type="Proteomes" id="UP001195483">
    <property type="component" value="Unassembled WGS sequence"/>
</dbReference>
<feature type="compositionally biased region" description="Polar residues" evidence="1">
    <location>
        <begin position="1"/>
        <end position="13"/>
    </location>
</feature>
<evidence type="ECO:0000313" key="2">
    <source>
        <dbReference type="EMBL" id="KAK3588184.1"/>
    </source>
</evidence>
<feature type="region of interest" description="Disordered" evidence="1">
    <location>
        <begin position="129"/>
        <end position="154"/>
    </location>
</feature>
<protein>
    <submittedName>
        <fullName evidence="2">Uncharacterized protein</fullName>
    </submittedName>
</protein>
<dbReference type="EMBL" id="JAEAOA010000745">
    <property type="protein sequence ID" value="KAK3588184.1"/>
    <property type="molecule type" value="Genomic_DNA"/>
</dbReference>
<feature type="region of interest" description="Disordered" evidence="1">
    <location>
        <begin position="91"/>
        <end position="117"/>
    </location>
</feature>
<sequence length="154" mass="16945">MEESNDNSFQRISPSCLLGRRGRTKHPHATTTSTVSPVIQALKSPCLNYLRLQRNKGQCKGGRKINNNTNCIDINNPKISTAWKQIQGTIATTKRKDNGEEISADSREEDSNSRAPLYSSIRVGDVISYGRPIGSPATRGRLKDCSGGCHETEK</sequence>
<accession>A0AAE0SAM1</accession>
<feature type="compositionally biased region" description="Basic and acidic residues" evidence="1">
    <location>
        <begin position="94"/>
        <end position="112"/>
    </location>
</feature>
<keyword evidence="3" id="KW-1185">Reference proteome</keyword>
<dbReference type="AlphaFoldDB" id="A0AAE0SAM1"/>
<gene>
    <name evidence="2" type="ORF">CHS0354_012245</name>
</gene>
<evidence type="ECO:0000313" key="3">
    <source>
        <dbReference type="Proteomes" id="UP001195483"/>
    </source>
</evidence>
<name>A0AAE0SAM1_9BIVA</name>
<comment type="caution">
    <text evidence="2">The sequence shown here is derived from an EMBL/GenBank/DDBJ whole genome shotgun (WGS) entry which is preliminary data.</text>
</comment>
<feature type="region of interest" description="Disordered" evidence="1">
    <location>
        <begin position="1"/>
        <end position="34"/>
    </location>
</feature>
<proteinExistence type="predicted"/>
<reference evidence="2" key="2">
    <citation type="journal article" date="2021" name="Genome Biol. Evol.">
        <title>Developing a high-quality reference genome for a parasitic bivalve with doubly uniparental inheritance (Bivalvia: Unionida).</title>
        <authorList>
            <person name="Smith C.H."/>
        </authorList>
    </citation>
    <scope>NUCLEOTIDE SEQUENCE</scope>
    <source>
        <strain evidence="2">CHS0354</strain>
        <tissue evidence="2">Mantle</tissue>
    </source>
</reference>
<organism evidence="2 3">
    <name type="scientific">Potamilus streckersoni</name>
    <dbReference type="NCBI Taxonomy" id="2493646"/>
    <lineage>
        <taxon>Eukaryota</taxon>
        <taxon>Metazoa</taxon>
        <taxon>Spiralia</taxon>
        <taxon>Lophotrochozoa</taxon>
        <taxon>Mollusca</taxon>
        <taxon>Bivalvia</taxon>
        <taxon>Autobranchia</taxon>
        <taxon>Heteroconchia</taxon>
        <taxon>Palaeoheterodonta</taxon>
        <taxon>Unionida</taxon>
        <taxon>Unionoidea</taxon>
        <taxon>Unionidae</taxon>
        <taxon>Ambleminae</taxon>
        <taxon>Lampsilini</taxon>
        <taxon>Potamilus</taxon>
    </lineage>
</organism>
<evidence type="ECO:0000256" key="1">
    <source>
        <dbReference type="SAM" id="MobiDB-lite"/>
    </source>
</evidence>
<reference evidence="2" key="1">
    <citation type="journal article" date="2021" name="Genome Biol. Evol.">
        <title>A High-Quality Reference Genome for a Parasitic Bivalve with Doubly Uniparental Inheritance (Bivalvia: Unionida).</title>
        <authorList>
            <person name="Smith C.H."/>
        </authorList>
    </citation>
    <scope>NUCLEOTIDE SEQUENCE</scope>
    <source>
        <strain evidence="2">CHS0354</strain>
    </source>
</reference>
<reference evidence="2" key="3">
    <citation type="submission" date="2023-05" db="EMBL/GenBank/DDBJ databases">
        <authorList>
            <person name="Smith C.H."/>
        </authorList>
    </citation>
    <scope>NUCLEOTIDE SEQUENCE</scope>
    <source>
        <strain evidence="2">CHS0354</strain>
        <tissue evidence="2">Mantle</tissue>
    </source>
</reference>